<dbReference type="InterPro" id="IPR002048">
    <property type="entry name" value="EF_hand_dom"/>
</dbReference>
<dbReference type="Proteomes" id="UP001465755">
    <property type="component" value="Unassembled WGS sequence"/>
</dbReference>
<accession>A0AAW1NT30</accession>
<evidence type="ECO:0000313" key="4">
    <source>
        <dbReference type="Proteomes" id="UP001465755"/>
    </source>
</evidence>
<reference evidence="3 4" key="1">
    <citation type="journal article" date="2024" name="Nat. Commun.">
        <title>Phylogenomics reveals the evolutionary origins of lichenization in chlorophyte algae.</title>
        <authorList>
            <person name="Puginier C."/>
            <person name="Libourel C."/>
            <person name="Otte J."/>
            <person name="Skaloud P."/>
            <person name="Haon M."/>
            <person name="Grisel S."/>
            <person name="Petersen M."/>
            <person name="Berrin J.G."/>
            <person name="Delaux P.M."/>
            <person name="Dal Grande F."/>
            <person name="Keller J."/>
        </authorList>
    </citation>
    <scope>NUCLEOTIDE SEQUENCE [LARGE SCALE GENOMIC DNA]</scope>
    <source>
        <strain evidence="3 4">SAG 2036</strain>
    </source>
</reference>
<dbReference type="SUPFAM" id="SSF47473">
    <property type="entry name" value="EF-hand"/>
    <property type="match status" value="1"/>
</dbReference>
<feature type="domain" description="EF-hand" evidence="2">
    <location>
        <begin position="15"/>
        <end position="50"/>
    </location>
</feature>
<dbReference type="AlphaFoldDB" id="A0AAW1NT30"/>
<comment type="caution">
    <text evidence="3">The sequence shown here is derived from an EMBL/GenBank/DDBJ whole genome shotgun (WGS) entry which is preliminary data.</text>
</comment>
<dbReference type="PROSITE" id="PS00018">
    <property type="entry name" value="EF_HAND_1"/>
    <property type="match status" value="2"/>
</dbReference>
<dbReference type="InterPro" id="IPR018247">
    <property type="entry name" value="EF_Hand_1_Ca_BS"/>
</dbReference>
<dbReference type="GO" id="GO:0005509">
    <property type="term" value="F:calcium ion binding"/>
    <property type="evidence" value="ECO:0007669"/>
    <property type="project" value="InterPro"/>
</dbReference>
<dbReference type="Gene3D" id="1.10.238.10">
    <property type="entry name" value="EF-hand"/>
    <property type="match status" value="1"/>
</dbReference>
<dbReference type="InterPro" id="IPR011992">
    <property type="entry name" value="EF-hand-dom_pair"/>
</dbReference>
<evidence type="ECO:0000256" key="1">
    <source>
        <dbReference type="ARBA" id="ARBA00022837"/>
    </source>
</evidence>
<evidence type="ECO:0000259" key="2">
    <source>
        <dbReference type="PROSITE" id="PS50222"/>
    </source>
</evidence>
<gene>
    <name evidence="3" type="ORF">WJX73_005698</name>
</gene>
<evidence type="ECO:0000313" key="3">
    <source>
        <dbReference type="EMBL" id="KAK9797748.1"/>
    </source>
</evidence>
<dbReference type="SMART" id="SM00054">
    <property type="entry name" value="EFh"/>
    <property type="match status" value="2"/>
</dbReference>
<dbReference type="Pfam" id="PF13499">
    <property type="entry name" value="EF-hand_7"/>
    <property type="match status" value="1"/>
</dbReference>
<name>A0AAW1NT30_9CHLO</name>
<proteinExistence type="predicted"/>
<organism evidence="3 4">
    <name type="scientific">Symbiochloris irregularis</name>
    <dbReference type="NCBI Taxonomy" id="706552"/>
    <lineage>
        <taxon>Eukaryota</taxon>
        <taxon>Viridiplantae</taxon>
        <taxon>Chlorophyta</taxon>
        <taxon>core chlorophytes</taxon>
        <taxon>Trebouxiophyceae</taxon>
        <taxon>Trebouxiales</taxon>
        <taxon>Trebouxiaceae</taxon>
        <taxon>Symbiochloris</taxon>
    </lineage>
</organism>
<dbReference type="PROSITE" id="PS50222">
    <property type="entry name" value="EF_HAND_2"/>
    <property type="match status" value="2"/>
</dbReference>
<feature type="domain" description="EF-hand" evidence="2">
    <location>
        <begin position="62"/>
        <end position="97"/>
    </location>
</feature>
<protein>
    <recommendedName>
        <fullName evidence="2">EF-hand domain-containing protein</fullName>
    </recommendedName>
</protein>
<dbReference type="CDD" id="cd00051">
    <property type="entry name" value="EFh"/>
    <property type="match status" value="1"/>
</dbReference>
<keyword evidence="4" id="KW-1185">Reference proteome</keyword>
<dbReference type="EMBL" id="JALJOQ010000105">
    <property type="protein sequence ID" value="KAK9797748.1"/>
    <property type="molecule type" value="Genomic_DNA"/>
</dbReference>
<sequence>MGFRRLGQRFEDSGAFKRVSRSSFRKADRDNSGTIDVKELHIALLLLYDKLNSSLPVHMPVPDKAVVDDLMRTHDVNANGELSFEEFHRLAKAQLGVRTKTWHQSLWFKVLKRWSLKAVLWPVTGHHIKKGLVALDIPLVSGVPASVLAYAAEASYRAARSLV</sequence>
<keyword evidence="1" id="KW-0106">Calcium</keyword>